<protein>
    <submittedName>
        <fullName evidence="2">Uncharacterized protein</fullName>
    </submittedName>
</protein>
<sequence length="101" mass="11512">MDGRLDKRKSDQLFNVQKLDSSVYTIFVPPRCPLDIIMLWGVNNSTSASTEFCRGVKIRNSQRYANPIDLSFDVGKYSLHEQIYCDSFPVEYLVEVGKGSL</sequence>
<dbReference type="Proteomes" id="UP000887575">
    <property type="component" value="Unassembled WGS sequence"/>
</dbReference>
<evidence type="ECO:0000313" key="1">
    <source>
        <dbReference type="Proteomes" id="UP000887575"/>
    </source>
</evidence>
<keyword evidence="1" id="KW-1185">Reference proteome</keyword>
<proteinExistence type="predicted"/>
<dbReference type="AlphaFoldDB" id="A0AAF3FBH6"/>
<dbReference type="WBParaSite" id="MBELARI_LOCUS4220">
    <property type="protein sequence ID" value="MBELARI_LOCUS4220"/>
    <property type="gene ID" value="MBELARI_LOCUS4220"/>
</dbReference>
<accession>A0AAF3FBH6</accession>
<evidence type="ECO:0000313" key="2">
    <source>
        <dbReference type="WBParaSite" id="MBELARI_LOCUS4220"/>
    </source>
</evidence>
<organism evidence="1 2">
    <name type="scientific">Mesorhabditis belari</name>
    <dbReference type="NCBI Taxonomy" id="2138241"/>
    <lineage>
        <taxon>Eukaryota</taxon>
        <taxon>Metazoa</taxon>
        <taxon>Ecdysozoa</taxon>
        <taxon>Nematoda</taxon>
        <taxon>Chromadorea</taxon>
        <taxon>Rhabditida</taxon>
        <taxon>Rhabditina</taxon>
        <taxon>Rhabditomorpha</taxon>
        <taxon>Rhabditoidea</taxon>
        <taxon>Rhabditidae</taxon>
        <taxon>Mesorhabditinae</taxon>
        <taxon>Mesorhabditis</taxon>
    </lineage>
</organism>
<reference evidence="2" key="1">
    <citation type="submission" date="2024-02" db="UniProtKB">
        <authorList>
            <consortium name="WormBaseParasite"/>
        </authorList>
    </citation>
    <scope>IDENTIFICATION</scope>
</reference>
<name>A0AAF3FBH6_9BILA</name>